<protein>
    <submittedName>
        <fullName evidence="1">Uncharacterized protein</fullName>
    </submittedName>
</protein>
<reference evidence="1" key="1">
    <citation type="submission" date="2014-05" db="EMBL/GenBank/DDBJ databases">
        <authorList>
            <person name="Chronopoulou M."/>
        </authorList>
    </citation>
    <scope>NUCLEOTIDE SEQUENCE</scope>
    <source>
        <tissue evidence="1">Whole organism</tissue>
    </source>
</reference>
<accession>A0A0K2UK95</accession>
<evidence type="ECO:0000313" key="1">
    <source>
        <dbReference type="EMBL" id="CDW38653.1"/>
    </source>
</evidence>
<dbReference type="AlphaFoldDB" id="A0A0K2UK95"/>
<proteinExistence type="predicted"/>
<dbReference type="EMBL" id="HACA01021292">
    <property type="protein sequence ID" value="CDW38653.1"/>
    <property type="molecule type" value="Transcribed_RNA"/>
</dbReference>
<sequence>MRLVAQRVIAVFLACFARHSNLIVGSLEIQFGEVFATSNISNEVLNMRHWISIWERQIVQLPIVSDHTPGTVLLFHQMYWGLPI</sequence>
<organism evidence="1">
    <name type="scientific">Lepeophtheirus salmonis</name>
    <name type="common">Salmon louse</name>
    <name type="synonym">Caligus salmonis</name>
    <dbReference type="NCBI Taxonomy" id="72036"/>
    <lineage>
        <taxon>Eukaryota</taxon>
        <taxon>Metazoa</taxon>
        <taxon>Ecdysozoa</taxon>
        <taxon>Arthropoda</taxon>
        <taxon>Crustacea</taxon>
        <taxon>Multicrustacea</taxon>
        <taxon>Hexanauplia</taxon>
        <taxon>Copepoda</taxon>
        <taxon>Siphonostomatoida</taxon>
        <taxon>Caligidae</taxon>
        <taxon>Lepeophtheirus</taxon>
    </lineage>
</organism>
<name>A0A0K2UK95_LEPSM</name>